<evidence type="ECO:0000313" key="1">
    <source>
        <dbReference type="EMBL" id="MFD2413730.1"/>
    </source>
</evidence>
<name>A0ABW5FFD7_9BACL</name>
<dbReference type="RefSeq" id="WP_209992560.1">
    <property type="nucleotide sequence ID" value="NZ_JBHSVQ010000001.1"/>
</dbReference>
<accession>A0ABW5FFD7</accession>
<keyword evidence="2" id="KW-1185">Reference proteome</keyword>
<evidence type="ECO:0008006" key="3">
    <source>
        <dbReference type="Google" id="ProtNLM"/>
    </source>
</evidence>
<protein>
    <recommendedName>
        <fullName evidence="3">Baseplate protein J-like domain-containing protein</fullName>
    </recommendedName>
</protein>
<comment type="caution">
    <text evidence="1">The sequence shown here is derived from an EMBL/GenBank/DDBJ whole genome shotgun (WGS) entry which is preliminary data.</text>
</comment>
<sequence>MPLPVLKLDDLGFDQLVADATALIPLYDPEWTNYNPSDPGITLVELFAYFTEMVLYRLDQVTDESKQQFLKLLGITLEDGEELASGISRGAKQFSECYRAVTAEDYQLLARQSLLDIPGIQSTYPDLAVRTLCLINTDMENGTGRDKEAFGHVSVVLVLQTANQQDLRRDMTEIKQQVKAFLEKSKLLTTRVHVVEPDYRDVVIEMTVAAGNQSIGSIVNDSIVQFLDPVNGGERGQGWLPGRKLYASDLYHLVEGIAGIDHVTSVNLDSPDLLPFQLFKLKDLKIEVEA</sequence>
<gene>
    <name evidence="1" type="ORF">ACFSX3_28070</name>
</gene>
<organism evidence="1 2">
    <name type="scientific">Paenibacillus rhizoplanae</name>
    <dbReference type="NCBI Taxonomy" id="1917181"/>
    <lineage>
        <taxon>Bacteria</taxon>
        <taxon>Bacillati</taxon>
        <taxon>Bacillota</taxon>
        <taxon>Bacilli</taxon>
        <taxon>Bacillales</taxon>
        <taxon>Paenibacillaceae</taxon>
        <taxon>Paenibacillus</taxon>
    </lineage>
</organism>
<dbReference type="Proteomes" id="UP001597448">
    <property type="component" value="Unassembled WGS sequence"/>
</dbReference>
<proteinExistence type="predicted"/>
<dbReference type="EMBL" id="JBHUKY010000077">
    <property type="protein sequence ID" value="MFD2413730.1"/>
    <property type="molecule type" value="Genomic_DNA"/>
</dbReference>
<reference evidence="2" key="1">
    <citation type="journal article" date="2019" name="Int. J. Syst. Evol. Microbiol.">
        <title>The Global Catalogue of Microorganisms (GCM) 10K type strain sequencing project: providing services to taxonomists for standard genome sequencing and annotation.</title>
        <authorList>
            <consortium name="The Broad Institute Genomics Platform"/>
            <consortium name="The Broad Institute Genome Sequencing Center for Infectious Disease"/>
            <person name="Wu L."/>
            <person name="Ma J."/>
        </authorList>
    </citation>
    <scope>NUCLEOTIDE SEQUENCE [LARGE SCALE GENOMIC DNA]</scope>
    <source>
        <strain evidence="2">CCM 8725</strain>
    </source>
</reference>
<evidence type="ECO:0000313" key="2">
    <source>
        <dbReference type="Proteomes" id="UP001597448"/>
    </source>
</evidence>